<evidence type="ECO:0000256" key="1">
    <source>
        <dbReference type="SAM" id="MobiDB-lite"/>
    </source>
</evidence>
<feature type="region of interest" description="Disordered" evidence="1">
    <location>
        <begin position="1"/>
        <end position="240"/>
    </location>
</feature>
<feature type="compositionally biased region" description="Low complexity" evidence="1">
    <location>
        <begin position="70"/>
        <end position="96"/>
    </location>
</feature>
<feature type="compositionally biased region" description="Polar residues" evidence="1">
    <location>
        <begin position="37"/>
        <end position="56"/>
    </location>
</feature>
<evidence type="ECO:0000313" key="3">
    <source>
        <dbReference type="Proteomes" id="UP001307849"/>
    </source>
</evidence>
<evidence type="ECO:0000313" key="2">
    <source>
        <dbReference type="EMBL" id="KAK6502391.1"/>
    </source>
</evidence>
<keyword evidence="3" id="KW-1185">Reference proteome</keyword>
<feature type="compositionally biased region" description="Basic and acidic residues" evidence="1">
    <location>
        <begin position="161"/>
        <end position="171"/>
    </location>
</feature>
<feature type="compositionally biased region" description="Gly residues" evidence="1">
    <location>
        <begin position="97"/>
        <end position="112"/>
    </location>
</feature>
<gene>
    <name evidence="2" type="ORF">TWF506_002971</name>
</gene>
<feature type="compositionally biased region" description="Low complexity" evidence="1">
    <location>
        <begin position="172"/>
        <end position="202"/>
    </location>
</feature>
<dbReference type="AlphaFoldDB" id="A0AAN8RQW3"/>
<feature type="compositionally biased region" description="Basic and acidic residues" evidence="1">
    <location>
        <begin position="209"/>
        <end position="227"/>
    </location>
</feature>
<evidence type="ECO:0008006" key="4">
    <source>
        <dbReference type="Google" id="ProtNLM"/>
    </source>
</evidence>
<dbReference type="PANTHER" id="PTHR39606">
    <property type="entry name" value="SURFACE PROTEIN, PUTATIVE-RELATED"/>
    <property type="match status" value="1"/>
</dbReference>
<dbReference type="Proteomes" id="UP001307849">
    <property type="component" value="Unassembled WGS sequence"/>
</dbReference>
<accession>A0AAN8RQW3</accession>
<dbReference type="PANTHER" id="PTHR39606:SF1">
    <property type="entry name" value="CELL SURFACE PROTEIN"/>
    <property type="match status" value="1"/>
</dbReference>
<proteinExistence type="predicted"/>
<protein>
    <recommendedName>
        <fullName evidence="4">Cell surface protein</fullName>
    </recommendedName>
</protein>
<sequence length="240" mass="24054">MSNVINKVKDALSGGHKDKDHDTHTSTTGTSTTSSTNPNYYGTGSTNAGPHNTNVGNKVDPRVDSDRDGSSTLGTGNTYGSSTTGTHGTHGMAGMTGTTGTGTYGTSTGGHGPHSSGMANRADPFVDSTTGSTTRTGGMGTTGYSGSTNAGPHNSNVANKLDPRVDSDRDGSYAAGTGTGNTYGSSTTTGTGMTGSSGYNSNKTTAGPHKSDMANKLDPRVDSDLDGSRTVGSGPKYGNY</sequence>
<feature type="compositionally biased region" description="Basic and acidic residues" evidence="1">
    <location>
        <begin position="7"/>
        <end position="24"/>
    </location>
</feature>
<feature type="compositionally biased region" description="Low complexity" evidence="1">
    <location>
        <begin position="25"/>
        <end position="36"/>
    </location>
</feature>
<dbReference type="EMBL" id="JAVHJM010000011">
    <property type="protein sequence ID" value="KAK6502391.1"/>
    <property type="molecule type" value="Genomic_DNA"/>
</dbReference>
<feature type="compositionally biased region" description="Basic and acidic residues" evidence="1">
    <location>
        <begin position="59"/>
        <end position="69"/>
    </location>
</feature>
<comment type="caution">
    <text evidence="2">The sequence shown here is derived from an EMBL/GenBank/DDBJ whole genome shotgun (WGS) entry which is preliminary data.</text>
</comment>
<name>A0AAN8RQW3_9PEZI</name>
<feature type="compositionally biased region" description="Polar residues" evidence="1">
    <location>
        <begin position="149"/>
        <end position="158"/>
    </location>
</feature>
<reference evidence="2 3" key="1">
    <citation type="submission" date="2019-10" db="EMBL/GenBank/DDBJ databases">
        <authorList>
            <person name="Palmer J.M."/>
        </authorList>
    </citation>
    <scope>NUCLEOTIDE SEQUENCE [LARGE SCALE GENOMIC DNA]</scope>
    <source>
        <strain evidence="2 3">TWF506</strain>
    </source>
</reference>
<organism evidence="2 3">
    <name type="scientific">Arthrobotrys conoides</name>
    <dbReference type="NCBI Taxonomy" id="74498"/>
    <lineage>
        <taxon>Eukaryota</taxon>
        <taxon>Fungi</taxon>
        <taxon>Dikarya</taxon>
        <taxon>Ascomycota</taxon>
        <taxon>Pezizomycotina</taxon>
        <taxon>Orbiliomycetes</taxon>
        <taxon>Orbiliales</taxon>
        <taxon>Orbiliaceae</taxon>
        <taxon>Arthrobotrys</taxon>
    </lineage>
</organism>